<keyword evidence="1" id="KW-0812">Transmembrane</keyword>
<feature type="transmembrane region" description="Helical" evidence="1">
    <location>
        <begin position="6"/>
        <end position="22"/>
    </location>
</feature>
<evidence type="ECO:0000259" key="2">
    <source>
        <dbReference type="Pfam" id="PF26626"/>
    </source>
</evidence>
<comment type="caution">
    <text evidence="3">The sequence shown here is derived from an EMBL/GenBank/DDBJ whole genome shotgun (WGS) entry which is preliminary data.</text>
</comment>
<dbReference type="OrthoDB" id="344987at2"/>
<dbReference type="NCBIfam" id="NF047510">
    <property type="entry name" value="LIC_10190_fam"/>
    <property type="match status" value="1"/>
</dbReference>
<accession>A0A4Z1BTD1</accession>
<feature type="transmembrane region" description="Helical" evidence="1">
    <location>
        <begin position="397"/>
        <end position="413"/>
    </location>
</feature>
<feature type="transmembrane region" description="Helical" evidence="1">
    <location>
        <begin position="349"/>
        <end position="367"/>
    </location>
</feature>
<feature type="transmembrane region" description="Helical" evidence="1">
    <location>
        <begin position="60"/>
        <end position="78"/>
    </location>
</feature>
<dbReference type="Proteomes" id="UP000297998">
    <property type="component" value="Unassembled WGS sequence"/>
</dbReference>
<feature type="transmembrane region" description="Helical" evidence="1">
    <location>
        <begin position="425"/>
        <end position="446"/>
    </location>
</feature>
<name>A0A4Z1BTD1_9FLAO</name>
<gene>
    <name evidence="3" type="ORF">E4J94_14870</name>
</gene>
<dbReference type="InterPro" id="IPR058065">
    <property type="entry name" value="LIC_10190-like"/>
</dbReference>
<feature type="transmembrane region" description="Helical" evidence="1">
    <location>
        <begin position="29"/>
        <end position="54"/>
    </location>
</feature>
<feature type="transmembrane region" description="Helical" evidence="1">
    <location>
        <begin position="374"/>
        <end position="391"/>
    </location>
</feature>
<evidence type="ECO:0000313" key="3">
    <source>
        <dbReference type="EMBL" id="TGN23731.1"/>
    </source>
</evidence>
<evidence type="ECO:0000313" key="4">
    <source>
        <dbReference type="Proteomes" id="UP000297998"/>
    </source>
</evidence>
<reference evidence="3 4" key="1">
    <citation type="submission" date="2019-03" db="EMBL/GenBank/DDBJ databases">
        <title>Empedobacter tilapiae sp. nov., isolated from an intestine of Nile tilapia Oreochromis niloticus.</title>
        <authorList>
            <person name="Kim Y.-O."/>
            <person name="Yoon J.-H."/>
        </authorList>
    </citation>
    <scope>NUCLEOTIDE SEQUENCE [LARGE SCALE GENOMIC DNA]</scope>
    <source>
        <strain evidence="3 4">MRS2</strain>
    </source>
</reference>
<feature type="transmembrane region" description="Helical" evidence="1">
    <location>
        <begin position="184"/>
        <end position="212"/>
    </location>
</feature>
<keyword evidence="4" id="KW-1185">Reference proteome</keyword>
<keyword evidence="1" id="KW-1133">Transmembrane helix</keyword>
<dbReference type="InterPro" id="IPR058514">
    <property type="entry name" value="DUF8201"/>
</dbReference>
<feature type="transmembrane region" description="Helical" evidence="1">
    <location>
        <begin position="265"/>
        <end position="289"/>
    </location>
</feature>
<dbReference type="RefSeq" id="WP_135836580.1">
    <property type="nucleotide sequence ID" value="NZ_SRPE01000011.1"/>
</dbReference>
<sequence>MIVQAVLSVLLILFFFGFGLIFKKVFPILNYSISFTVLNGMIGVGVLGFLSAFFIPLNNIYEIILIVVSLISLIYHKNELKKSFKKMRNISLYFYVFSFFGLLTTVTYPYILDHFGYYVPTIKWLDYAGFVKGLSNFEWILAQNSFWHILQASVNESLDIYYRLNFSLFIIFNLYIFEYKYYKLLFFNALFLFFLNTPSPDLPVFILSILLIHEYVNSKLENNTSNYLFYATILFVIKPISIVLLLFFGIEYLRNKEYKNLKDKNLLLIFFVVILFIFKGIIISANPIFPLGFTSFESLSWASPKRLYELSGQNGKFIPLKDSYTFEEVREMNIFEYLKAILFYNSSRSLIMILILMLMIFSTIISFYKKKYTFQLLTICCWIKLLIMLFFSPQFRFLLDILVIDGLIILIFLNTKLVVKYSKELSFCCVFLIVIFIVFPFMTKFFHLDNIRSFSYLRKIELKQIFIPANYNEIKFSRKRIGNLTYNYPIDYPLIYSTKVPAISRTTLNSYLIYDGYPQQIDSTDVKKGFYFKEMNKKQKENIYNFLKEEKKEQVK</sequence>
<organism evidence="3 4">
    <name type="scientific">Empedobacter tilapiae</name>
    <dbReference type="NCBI Taxonomy" id="2491114"/>
    <lineage>
        <taxon>Bacteria</taxon>
        <taxon>Pseudomonadati</taxon>
        <taxon>Bacteroidota</taxon>
        <taxon>Flavobacteriia</taxon>
        <taxon>Flavobacteriales</taxon>
        <taxon>Weeksellaceae</taxon>
        <taxon>Empedobacter</taxon>
    </lineage>
</organism>
<keyword evidence="1" id="KW-0472">Membrane</keyword>
<protein>
    <recommendedName>
        <fullName evidence="2">DUF8201 domain-containing protein</fullName>
    </recommendedName>
</protein>
<dbReference type="AlphaFoldDB" id="A0A4Z1BTD1"/>
<feature type="transmembrane region" description="Helical" evidence="1">
    <location>
        <begin position="90"/>
        <end position="111"/>
    </location>
</feature>
<evidence type="ECO:0000256" key="1">
    <source>
        <dbReference type="SAM" id="Phobius"/>
    </source>
</evidence>
<feature type="domain" description="DUF8201" evidence="2">
    <location>
        <begin position="1"/>
        <end position="402"/>
    </location>
</feature>
<dbReference type="EMBL" id="SRPE01000011">
    <property type="protein sequence ID" value="TGN23731.1"/>
    <property type="molecule type" value="Genomic_DNA"/>
</dbReference>
<proteinExistence type="predicted"/>
<feature type="transmembrane region" description="Helical" evidence="1">
    <location>
        <begin position="160"/>
        <end position="177"/>
    </location>
</feature>
<dbReference type="Pfam" id="PF26626">
    <property type="entry name" value="DUF8201"/>
    <property type="match status" value="1"/>
</dbReference>
<feature type="transmembrane region" description="Helical" evidence="1">
    <location>
        <begin position="227"/>
        <end position="253"/>
    </location>
</feature>